<dbReference type="SUPFAM" id="SSF51735">
    <property type="entry name" value="NAD(P)-binding Rossmann-fold domains"/>
    <property type="match status" value="1"/>
</dbReference>
<dbReference type="InterPro" id="IPR036291">
    <property type="entry name" value="NAD(P)-bd_dom_sf"/>
</dbReference>
<proteinExistence type="predicted"/>
<dbReference type="Gene3D" id="3.90.180.10">
    <property type="entry name" value="Medium-chain alcohol dehydrogenases, catalytic domain"/>
    <property type="match status" value="1"/>
</dbReference>
<accession>A0A512PEV7</accession>
<evidence type="ECO:0000256" key="2">
    <source>
        <dbReference type="ARBA" id="ARBA00023002"/>
    </source>
</evidence>
<dbReference type="GO" id="GO:0016651">
    <property type="term" value="F:oxidoreductase activity, acting on NAD(P)H"/>
    <property type="evidence" value="ECO:0007669"/>
    <property type="project" value="TreeGrafter"/>
</dbReference>
<dbReference type="Proteomes" id="UP000321798">
    <property type="component" value="Unassembled WGS sequence"/>
</dbReference>
<dbReference type="SUPFAM" id="SSF50129">
    <property type="entry name" value="GroES-like"/>
    <property type="match status" value="1"/>
</dbReference>
<sequence length="324" mass="32683">MHPVLVPTAPAQARAVVATAYGGPEVLQVVPIDPGPPGLGEVLLDVRAAAVNPWDWKSYSGTAGHDPARLPMRLGLEASGVVAEVGPGVRWLAPGDEVVAWPVSGAYASRVVVPEQSCVRRPASLGWAQAAGLLVTGVAAVHALAATGTGSGDVVLVHGGTGGVGRLLVQLAVLRGARVVATGSAASADDLRELGAVPVAYGDGLVERLHALEATVGPVTVAVDTVGTDEALDASVALVADRSRIATLAGFARGTELGILVLGSGRGADPGTQVREAARGQLVELAADGSIEVHVARTYPLEAAAEAHRDSRTGHARGKLVLLP</sequence>
<keyword evidence="5" id="KW-1185">Reference proteome</keyword>
<evidence type="ECO:0000256" key="1">
    <source>
        <dbReference type="ARBA" id="ARBA00022857"/>
    </source>
</evidence>
<dbReference type="EMBL" id="BKAL01000008">
    <property type="protein sequence ID" value="GEP69740.1"/>
    <property type="molecule type" value="Genomic_DNA"/>
</dbReference>
<dbReference type="GO" id="GO:0070402">
    <property type="term" value="F:NADPH binding"/>
    <property type="evidence" value="ECO:0007669"/>
    <property type="project" value="TreeGrafter"/>
</dbReference>
<dbReference type="Gene3D" id="3.40.50.720">
    <property type="entry name" value="NAD(P)-binding Rossmann-like Domain"/>
    <property type="match status" value="1"/>
</dbReference>
<evidence type="ECO:0000313" key="5">
    <source>
        <dbReference type="Proteomes" id="UP000321798"/>
    </source>
</evidence>
<protein>
    <submittedName>
        <fullName evidence="4">Putative oxidoreductase</fullName>
    </submittedName>
</protein>
<organism evidence="4 5">
    <name type="scientific">Cellulomonas soli</name>
    <dbReference type="NCBI Taxonomy" id="931535"/>
    <lineage>
        <taxon>Bacteria</taxon>
        <taxon>Bacillati</taxon>
        <taxon>Actinomycetota</taxon>
        <taxon>Actinomycetes</taxon>
        <taxon>Micrococcales</taxon>
        <taxon>Cellulomonadaceae</taxon>
        <taxon>Cellulomonas</taxon>
    </lineage>
</organism>
<dbReference type="Pfam" id="PF08240">
    <property type="entry name" value="ADH_N"/>
    <property type="match status" value="1"/>
</dbReference>
<dbReference type="InterPro" id="IPR020843">
    <property type="entry name" value="ER"/>
</dbReference>
<dbReference type="SMART" id="SM00829">
    <property type="entry name" value="PKS_ER"/>
    <property type="match status" value="1"/>
</dbReference>
<keyword evidence="1" id="KW-0521">NADP</keyword>
<gene>
    <name evidence="4" type="ORF">CSO01_24550</name>
</gene>
<keyword evidence="2" id="KW-0560">Oxidoreductase</keyword>
<dbReference type="Pfam" id="PF13602">
    <property type="entry name" value="ADH_zinc_N_2"/>
    <property type="match status" value="1"/>
</dbReference>
<dbReference type="CDD" id="cd05289">
    <property type="entry name" value="MDR_like_2"/>
    <property type="match status" value="1"/>
</dbReference>
<evidence type="ECO:0000259" key="3">
    <source>
        <dbReference type="SMART" id="SM00829"/>
    </source>
</evidence>
<dbReference type="InterPro" id="IPR011032">
    <property type="entry name" value="GroES-like_sf"/>
</dbReference>
<dbReference type="InterPro" id="IPR013154">
    <property type="entry name" value="ADH-like_N"/>
</dbReference>
<dbReference type="PANTHER" id="PTHR48106">
    <property type="entry name" value="QUINONE OXIDOREDUCTASE PIG3-RELATED"/>
    <property type="match status" value="1"/>
</dbReference>
<dbReference type="AlphaFoldDB" id="A0A512PEV7"/>
<name>A0A512PEV7_9CELL</name>
<comment type="caution">
    <text evidence="4">The sequence shown here is derived from an EMBL/GenBank/DDBJ whole genome shotgun (WGS) entry which is preliminary data.</text>
</comment>
<reference evidence="4 5" key="1">
    <citation type="submission" date="2019-07" db="EMBL/GenBank/DDBJ databases">
        <title>Whole genome shotgun sequence of Cellulomonas soli NBRC 109434.</title>
        <authorList>
            <person name="Hosoyama A."/>
            <person name="Uohara A."/>
            <person name="Ohji S."/>
            <person name="Ichikawa N."/>
        </authorList>
    </citation>
    <scope>NUCLEOTIDE SEQUENCE [LARGE SCALE GENOMIC DNA]</scope>
    <source>
        <strain evidence="4 5">NBRC 109434</strain>
    </source>
</reference>
<evidence type="ECO:0000313" key="4">
    <source>
        <dbReference type="EMBL" id="GEP69740.1"/>
    </source>
</evidence>
<feature type="domain" description="Enoyl reductase (ER)" evidence="3">
    <location>
        <begin position="22"/>
        <end position="322"/>
    </location>
</feature>